<keyword evidence="2" id="KW-0808">Transferase</keyword>
<dbReference type="InterPro" id="IPR013083">
    <property type="entry name" value="Znf_RING/FYVE/PHD"/>
</dbReference>
<dbReference type="Gene3D" id="3.30.40.10">
    <property type="entry name" value="Zinc/RING finger domain, C3HC4 (zinc finger)"/>
    <property type="match status" value="1"/>
</dbReference>
<dbReference type="Pfam" id="PF13639">
    <property type="entry name" value="zf-RING_2"/>
    <property type="match status" value="1"/>
</dbReference>
<name>A0A426XAW2_ENSVE</name>
<dbReference type="SUPFAM" id="SSF57850">
    <property type="entry name" value="RING/U-box"/>
    <property type="match status" value="1"/>
</dbReference>
<keyword evidence="9" id="KW-0863">Zinc-finger</keyword>
<evidence type="ECO:0000259" key="11">
    <source>
        <dbReference type="PROSITE" id="PS50089"/>
    </source>
</evidence>
<evidence type="ECO:0000313" key="13">
    <source>
        <dbReference type="Proteomes" id="UP000287651"/>
    </source>
</evidence>
<keyword evidence="5" id="KW-0862">Zinc</keyword>
<dbReference type="CDD" id="cd16461">
    <property type="entry name" value="RING-H2_EL5-like"/>
    <property type="match status" value="1"/>
</dbReference>
<dbReference type="GO" id="GO:0008270">
    <property type="term" value="F:zinc ion binding"/>
    <property type="evidence" value="ECO:0007669"/>
    <property type="project" value="UniProtKB-KW"/>
</dbReference>
<dbReference type="PANTHER" id="PTHR46905:SF1">
    <property type="entry name" value="RING-TYPE E3 UBIQUITIN TRANSFERASE"/>
    <property type="match status" value="1"/>
</dbReference>
<comment type="similarity">
    <text evidence="8">Belongs to the RING-type zinc finger family. ATL subfamily.</text>
</comment>
<sequence length="179" mass="19223">TPLARKNTTMPVPLTDDAFFHPPPSTRVGRCSNATNNKWGPYSGAGDFGAVMAIVLASLFSTVLLALSLGAAVRLVLRRLRRGPPDMPEKPAASGTPTTWFSAAGTKLTGAEAECAICLTEFVEGDAVRVLPACSHGFHVRCIDRWLARRSSCPTCRACCGVNSDRAEETQSRFEVERV</sequence>
<dbReference type="GO" id="GO:0016020">
    <property type="term" value="C:membrane"/>
    <property type="evidence" value="ECO:0007669"/>
    <property type="project" value="UniProtKB-SubCell"/>
</dbReference>
<keyword evidence="6 10" id="KW-1133">Transmembrane helix</keyword>
<organism evidence="12 13">
    <name type="scientific">Ensete ventricosum</name>
    <name type="common">Abyssinian banana</name>
    <name type="synonym">Musa ensete</name>
    <dbReference type="NCBI Taxonomy" id="4639"/>
    <lineage>
        <taxon>Eukaryota</taxon>
        <taxon>Viridiplantae</taxon>
        <taxon>Streptophyta</taxon>
        <taxon>Embryophyta</taxon>
        <taxon>Tracheophyta</taxon>
        <taxon>Spermatophyta</taxon>
        <taxon>Magnoliopsida</taxon>
        <taxon>Liliopsida</taxon>
        <taxon>Zingiberales</taxon>
        <taxon>Musaceae</taxon>
        <taxon>Ensete</taxon>
    </lineage>
</organism>
<dbReference type="PANTHER" id="PTHR46905">
    <property type="entry name" value="RING-H2 FINGER PROTEIN ATL78"/>
    <property type="match status" value="1"/>
</dbReference>
<evidence type="ECO:0000256" key="10">
    <source>
        <dbReference type="SAM" id="Phobius"/>
    </source>
</evidence>
<keyword evidence="7 10" id="KW-0472">Membrane</keyword>
<protein>
    <recommendedName>
        <fullName evidence="11">RING-type domain-containing protein</fullName>
    </recommendedName>
</protein>
<evidence type="ECO:0000256" key="4">
    <source>
        <dbReference type="ARBA" id="ARBA00022723"/>
    </source>
</evidence>
<dbReference type="PROSITE" id="PS50089">
    <property type="entry name" value="ZF_RING_2"/>
    <property type="match status" value="1"/>
</dbReference>
<dbReference type="GO" id="GO:0016567">
    <property type="term" value="P:protein ubiquitination"/>
    <property type="evidence" value="ECO:0007669"/>
    <property type="project" value="InterPro"/>
</dbReference>
<evidence type="ECO:0000256" key="3">
    <source>
        <dbReference type="ARBA" id="ARBA00022692"/>
    </source>
</evidence>
<reference evidence="12 13" key="1">
    <citation type="journal article" date="2014" name="Agronomy (Basel)">
        <title>A Draft Genome Sequence for Ensete ventricosum, the Drought-Tolerant Tree Against Hunger.</title>
        <authorList>
            <person name="Harrison J."/>
            <person name="Moore K.A."/>
            <person name="Paszkiewicz K."/>
            <person name="Jones T."/>
            <person name="Grant M."/>
            <person name="Ambacheew D."/>
            <person name="Muzemil S."/>
            <person name="Studholme D.J."/>
        </authorList>
    </citation>
    <scope>NUCLEOTIDE SEQUENCE [LARGE SCALE GENOMIC DNA]</scope>
</reference>
<proteinExistence type="inferred from homology"/>
<evidence type="ECO:0000256" key="7">
    <source>
        <dbReference type="ARBA" id="ARBA00023136"/>
    </source>
</evidence>
<comment type="subcellular location">
    <subcellularLocation>
        <location evidence="1">Membrane</location>
        <topology evidence="1">Single-pass membrane protein</topology>
    </subcellularLocation>
</comment>
<evidence type="ECO:0000256" key="1">
    <source>
        <dbReference type="ARBA" id="ARBA00004167"/>
    </source>
</evidence>
<keyword evidence="3 10" id="KW-0812">Transmembrane</keyword>
<keyword evidence="4" id="KW-0479">Metal-binding</keyword>
<gene>
    <name evidence="12" type="ORF">B296_00052652</name>
</gene>
<evidence type="ECO:0000256" key="2">
    <source>
        <dbReference type="ARBA" id="ARBA00022679"/>
    </source>
</evidence>
<evidence type="ECO:0000256" key="5">
    <source>
        <dbReference type="ARBA" id="ARBA00022833"/>
    </source>
</evidence>
<feature type="domain" description="RING-type" evidence="11">
    <location>
        <begin position="115"/>
        <end position="157"/>
    </location>
</feature>
<dbReference type="InterPro" id="IPR001841">
    <property type="entry name" value="Znf_RING"/>
</dbReference>
<evidence type="ECO:0000256" key="6">
    <source>
        <dbReference type="ARBA" id="ARBA00022989"/>
    </source>
</evidence>
<dbReference type="InterPro" id="IPR044602">
    <property type="entry name" value="ATL10/ATL72-79-like"/>
</dbReference>
<comment type="caution">
    <text evidence="12">The sequence shown here is derived from an EMBL/GenBank/DDBJ whole genome shotgun (WGS) entry which is preliminary data.</text>
</comment>
<evidence type="ECO:0000256" key="9">
    <source>
        <dbReference type="PROSITE-ProRule" id="PRU00175"/>
    </source>
</evidence>
<dbReference type="AlphaFoldDB" id="A0A426XAW2"/>
<feature type="non-terminal residue" evidence="12">
    <location>
        <position position="1"/>
    </location>
</feature>
<dbReference type="SMART" id="SM00184">
    <property type="entry name" value="RING"/>
    <property type="match status" value="1"/>
</dbReference>
<evidence type="ECO:0000256" key="8">
    <source>
        <dbReference type="ARBA" id="ARBA00024209"/>
    </source>
</evidence>
<dbReference type="EMBL" id="AMZH03023385">
    <property type="protein sequence ID" value="RRT36594.1"/>
    <property type="molecule type" value="Genomic_DNA"/>
</dbReference>
<dbReference type="Proteomes" id="UP000287651">
    <property type="component" value="Unassembled WGS sequence"/>
</dbReference>
<evidence type="ECO:0000313" key="12">
    <source>
        <dbReference type="EMBL" id="RRT36594.1"/>
    </source>
</evidence>
<accession>A0A426XAW2</accession>
<dbReference type="GO" id="GO:0016740">
    <property type="term" value="F:transferase activity"/>
    <property type="evidence" value="ECO:0007669"/>
    <property type="project" value="UniProtKB-KW"/>
</dbReference>
<feature type="transmembrane region" description="Helical" evidence="10">
    <location>
        <begin position="48"/>
        <end position="77"/>
    </location>
</feature>